<feature type="transmembrane region" description="Helical" evidence="7">
    <location>
        <begin position="89"/>
        <end position="110"/>
    </location>
</feature>
<feature type="transmembrane region" description="Helical" evidence="7">
    <location>
        <begin position="286"/>
        <end position="304"/>
    </location>
</feature>
<name>A0ABR9V1T2_9CHRO</name>
<dbReference type="RefSeq" id="WP_193800040.1">
    <property type="nucleotide sequence ID" value="NZ_JADEWC010000005.1"/>
</dbReference>
<dbReference type="NCBIfam" id="NF005633">
    <property type="entry name" value="PRK07390.1"/>
    <property type="match status" value="1"/>
</dbReference>
<dbReference type="Pfam" id="PF00361">
    <property type="entry name" value="Proton_antipo_M"/>
    <property type="match status" value="1"/>
</dbReference>
<feature type="transmembrane region" description="Helical" evidence="7">
    <location>
        <begin position="218"/>
        <end position="244"/>
    </location>
</feature>
<dbReference type="EMBL" id="JADEWC010000005">
    <property type="protein sequence ID" value="MBE9221843.1"/>
    <property type="molecule type" value="Genomic_DNA"/>
</dbReference>
<evidence type="ECO:0000256" key="6">
    <source>
        <dbReference type="RuleBase" id="RU000320"/>
    </source>
</evidence>
<sequence length="603" mass="65951">MMDFFKETIWFIPCYTLIGGIVALLWSPGIIRQTGSRPAGYVNLLMTSFAFLHSVIALYEIWDIPPQDIRFTWLQAADLTISFDIRVSAVSVGALVLITGLNVLSQLYAVGYLEMDWSWARFFALMGFFEAGMGGLALCNSLFFSYVYLEILTLGTYLLVGFWFAQPLVVSGARDAFWTKRVGDILLLMSVIALYPFSKTWNYTDLGIWAQTANVNPTFITILCFGLIAGPLAKCAQIPLQLWLDEAMEGPLPASILRNSIVVATGAYVLIQLQPVLALSPMASEAVLFIGSLTAVLASLIAIAQVDLKRILSYTVSAYMGLVFIAVGTNHPQTALLLIVVYAIAMALLYTSMGAIILNSITQDVTQLGGLWSSRPFCGIGLLVGMVALTSMPPFGGFWILSRLGMEVSTPLMVIVALVNCLTAFSLTRVFCLVFLGARKQMSMRSPEVLWAMIIPMMILMGYALHLPLIFDQFNLIGLNLNEGIVLTILTIIGIVSSAIIYGKKSSDSVVKSIPESIQKLFANDLYIQDIYKVTIIALVNFTAKVANWCDKYIVDGAVNLVGFTTLLGGQSLKYSTSGQSQLYIFSILLGLVFVALIFGLSM</sequence>
<dbReference type="Pfam" id="PF00662">
    <property type="entry name" value="Proton_antipo_N"/>
    <property type="match status" value="1"/>
</dbReference>
<feature type="transmembrane region" description="Helical" evidence="7">
    <location>
        <begin position="379"/>
        <end position="400"/>
    </location>
</feature>
<dbReference type="NCBIfam" id="TIGR01960">
    <property type="entry name" value="ndhF3_CO2"/>
    <property type="match status" value="1"/>
</dbReference>
<evidence type="ECO:0000256" key="3">
    <source>
        <dbReference type="ARBA" id="ARBA00022989"/>
    </source>
</evidence>
<dbReference type="PANTHER" id="PTHR42829:SF2">
    <property type="entry name" value="NADH-UBIQUINONE OXIDOREDUCTASE CHAIN 5"/>
    <property type="match status" value="1"/>
</dbReference>
<accession>A0ABR9V1T2</accession>
<dbReference type="Proteomes" id="UP000654604">
    <property type="component" value="Unassembled WGS sequence"/>
</dbReference>
<feature type="transmembrane region" description="Helical" evidence="7">
    <location>
        <begin position="449"/>
        <end position="471"/>
    </location>
</feature>
<protein>
    <submittedName>
        <fullName evidence="10">NAD(P)H-quinone oxidoreductase subunit F</fullName>
    </submittedName>
</protein>
<evidence type="ECO:0000256" key="4">
    <source>
        <dbReference type="ARBA" id="ARBA00023136"/>
    </source>
</evidence>
<dbReference type="InterPro" id="IPR003945">
    <property type="entry name" value="NU5C-like"/>
</dbReference>
<evidence type="ECO:0000259" key="9">
    <source>
        <dbReference type="Pfam" id="PF00662"/>
    </source>
</evidence>
<evidence type="ECO:0000256" key="2">
    <source>
        <dbReference type="ARBA" id="ARBA00022692"/>
    </source>
</evidence>
<feature type="transmembrane region" description="Helical" evidence="7">
    <location>
        <begin position="412"/>
        <end position="437"/>
    </location>
</feature>
<dbReference type="Gene3D" id="1.20.5.2700">
    <property type="match status" value="1"/>
</dbReference>
<dbReference type="PRINTS" id="PR01434">
    <property type="entry name" value="NADHDHGNASE5"/>
</dbReference>
<gene>
    <name evidence="10" type="ORF">IQ215_03955</name>
</gene>
<feature type="transmembrane region" description="Helical" evidence="7">
    <location>
        <begin position="182"/>
        <end position="198"/>
    </location>
</feature>
<evidence type="ECO:0000313" key="11">
    <source>
        <dbReference type="Proteomes" id="UP000654604"/>
    </source>
</evidence>
<proteinExistence type="predicted"/>
<dbReference type="InterPro" id="IPR010217">
    <property type="entry name" value="NU5C2"/>
</dbReference>
<feature type="transmembrane region" description="Helical" evidence="7">
    <location>
        <begin position="483"/>
        <end position="503"/>
    </location>
</feature>
<keyword evidence="11" id="KW-1185">Reference proteome</keyword>
<keyword evidence="3 7" id="KW-1133">Transmembrane helix</keyword>
<dbReference type="InterPro" id="IPR001750">
    <property type="entry name" value="ND/Mrp_TM"/>
</dbReference>
<keyword evidence="4 7" id="KW-0472">Membrane</keyword>
<feature type="transmembrane region" description="Helical" evidence="7">
    <location>
        <begin position="12"/>
        <end position="31"/>
    </location>
</feature>
<reference evidence="10 11" key="1">
    <citation type="submission" date="2020-10" db="EMBL/GenBank/DDBJ databases">
        <authorList>
            <person name="Castelo-Branco R."/>
            <person name="Eusebio N."/>
            <person name="Adriana R."/>
            <person name="Vieira A."/>
            <person name="Brugerolle De Fraissinette N."/>
            <person name="Rezende De Castro R."/>
            <person name="Schneider M.P."/>
            <person name="Vasconcelos V."/>
            <person name="Leao P.N."/>
        </authorList>
    </citation>
    <scope>NUCLEOTIDE SEQUENCE [LARGE SCALE GENOMIC DNA]</scope>
    <source>
        <strain evidence="10 11">LEGE 03274</strain>
    </source>
</reference>
<organism evidence="10 11">
    <name type="scientific">Cyanobacterium stanieri LEGE 03274</name>
    <dbReference type="NCBI Taxonomy" id="1828756"/>
    <lineage>
        <taxon>Bacteria</taxon>
        <taxon>Bacillati</taxon>
        <taxon>Cyanobacteriota</taxon>
        <taxon>Cyanophyceae</taxon>
        <taxon>Oscillatoriophycideae</taxon>
        <taxon>Chroococcales</taxon>
        <taxon>Geminocystaceae</taxon>
        <taxon>Cyanobacterium</taxon>
    </lineage>
</organism>
<comment type="caution">
    <text evidence="10">The sequence shown here is derived from an EMBL/GenBank/DDBJ whole genome shotgun (WGS) entry which is preliminary data.</text>
</comment>
<dbReference type="PANTHER" id="PTHR42829">
    <property type="entry name" value="NADH-UBIQUINONE OXIDOREDUCTASE CHAIN 5"/>
    <property type="match status" value="1"/>
</dbReference>
<feature type="transmembrane region" description="Helical" evidence="7">
    <location>
        <begin position="335"/>
        <end position="358"/>
    </location>
</feature>
<feature type="transmembrane region" description="Helical" evidence="7">
    <location>
        <begin position="43"/>
        <end position="62"/>
    </location>
</feature>
<evidence type="ECO:0000256" key="1">
    <source>
        <dbReference type="ARBA" id="ARBA00004127"/>
    </source>
</evidence>
<evidence type="ECO:0000259" key="8">
    <source>
        <dbReference type="Pfam" id="PF00361"/>
    </source>
</evidence>
<comment type="subcellular location">
    <subcellularLocation>
        <location evidence="1">Endomembrane system</location>
        <topology evidence="1">Multi-pass membrane protein</topology>
    </subcellularLocation>
    <subcellularLocation>
        <location evidence="6">Membrane</location>
        <topology evidence="6">Multi-pass membrane protein</topology>
    </subcellularLocation>
</comment>
<comment type="function">
    <text evidence="5">NDH-1 shuttles electrons from NAD(P)H, via FMN and iron-sulfur (Fe-S) centers, to quinones in the respiratory chain. The immediate electron acceptor for the enzyme in this species is believed to be plastoquinone. Couples the redox reaction to proton translocation (for every two electrons transferred, four hydrogen ions are translocated across the cytoplasmic membrane), and thus conserves the redox energy in a proton gradient.</text>
</comment>
<evidence type="ECO:0000256" key="5">
    <source>
        <dbReference type="ARBA" id="ARBA00025624"/>
    </source>
</evidence>
<feature type="transmembrane region" description="Helical" evidence="7">
    <location>
        <begin position="583"/>
        <end position="602"/>
    </location>
</feature>
<evidence type="ECO:0000256" key="7">
    <source>
        <dbReference type="SAM" id="Phobius"/>
    </source>
</evidence>
<dbReference type="InterPro" id="IPR001516">
    <property type="entry name" value="Proton_antipo_N"/>
</dbReference>
<feature type="transmembrane region" description="Helical" evidence="7">
    <location>
        <begin position="122"/>
        <end position="145"/>
    </location>
</feature>
<feature type="domain" description="NADH:quinone oxidoreductase/Mrp antiporter transmembrane" evidence="8">
    <location>
        <begin position="140"/>
        <end position="423"/>
    </location>
</feature>
<evidence type="ECO:0000313" key="10">
    <source>
        <dbReference type="EMBL" id="MBE9221843.1"/>
    </source>
</evidence>
<feature type="transmembrane region" description="Helical" evidence="7">
    <location>
        <begin position="311"/>
        <end position="329"/>
    </location>
</feature>
<feature type="domain" description="NADH-Ubiquinone oxidoreductase (complex I) chain 5 N-terminal" evidence="9">
    <location>
        <begin position="73"/>
        <end position="123"/>
    </location>
</feature>
<feature type="transmembrane region" description="Helical" evidence="7">
    <location>
        <begin position="151"/>
        <end position="170"/>
    </location>
</feature>
<keyword evidence="2 6" id="KW-0812">Transmembrane</keyword>
<feature type="transmembrane region" description="Helical" evidence="7">
    <location>
        <begin position="256"/>
        <end position="274"/>
    </location>
</feature>